<proteinExistence type="predicted"/>
<dbReference type="HOGENOM" id="CLU_2690878_0_0_1"/>
<name>T1HEY3_RHOPR</name>
<sequence length="74" mass="8139">MPFSAEIFAELIAAQVQAQLKAIYLPNRNVDGKGEFRSQKLGMESRSSLDGLNQKGKVEPPLPQVEPFFCCRGG</sequence>
<dbReference type="VEuPathDB" id="VectorBase:RPRC002605"/>
<dbReference type="EMBL" id="ACPB03013533">
    <property type="status" value="NOT_ANNOTATED_CDS"/>
    <property type="molecule type" value="Genomic_DNA"/>
</dbReference>
<evidence type="ECO:0000313" key="1">
    <source>
        <dbReference type="EnsemblMetazoa" id="RPRC002605-PA"/>
    </source>
</evidence>
<organism evidence="1 2">
    <name type="scientific">Rhodnius prolixus</name>
    <name type="common">Triatomid bug</name>
    <dbReference type="NCBI Taxonomy" id="13249"/>
    <lineage>
        <taxon>Eukaryota</taxon>
        <taxon>Metazoa</taxon>
        <taxon>Ecdysozoa</taxon>
        <taxon>Arthropoda</taxon>
        <taxon>Hexapoda</taxon>
        <taxon>Insecta</taxon>
        <taxon>Pterygota</taxon>
        <taxon>Neoptera</taxon>
        <taxon>Paraneoptera</taxon>
        <taxon>Hemiptera</taxon>
        <taxon>Heteroptera</taxon>
        <taxon>Panheteroptera</taxon>
        <taxon>Cimicomorpha</taxon>
        <taxon>Reduviidae</taxon>
        <taxon>Triatominae</taxon>
        <taxon>Rhodnius</taxon>
    </lineage>
</organism>
<dbReference type="EnsemblMetazoa" id="RPRC002605-RA">
    <property type="protein sequence ID" value="RPRC002605-PA"/>
    <property type="gene ID" value="RPRC002605"/>
</dbReference>
<accession>T1HEY3</accession>
<evidence type="ECO:0000313" key="2">
    <source>
        <dbReference type="Proteomes" id="UP000015103"/>
    </source>
</evidence>
<dbReference type="Proteomes" id="UP000015103">
    <property type="component" value="Unassembled WGS sequence"/>
</dbReference>
<keyword evidence="2" id="KW-1185">Reference proteome</keyword>
<dbReference type="InParanoid" id="T1HEY3"/>
<reference evidence="1" key="1">
    <citation type="submission" date="2015-05" db="UniProtKB">
        <authorList>
            <consortium name="EnsemblMetazoa"/>
        </authorList>
    </citation>
    <scope>IDENTIFICATION</scope>
</reference>
<dbReference type="AlphaFoldDB" id="T1HEY3"/>
<protein>
    <submittedName>
        <fullName evidence="1">Uncharacterized protein</fullName>
    </submittedName>
</protein>